<protein>
    <recommendedName>
        <fullName evidence="1">Lon N-terminal domain-containing protein</fullName>
    </recommendedName>
</protein>
<dbReference type="InterPro" id="IPR015947">
    <property type="entry name" value="PUA-like_sf"/>
</dbReference>
<reference evidence="2" key="1">
    <citation type="submission" date="2018-06" db="EMBL/GenBank/DDBJ databases">
        <authorList>
            <person name="Zhirakovskaya E."/>
        </authorList>
    </citation>
    <scope>NUCLEOTIDE SEQUENCE</scope>
</reference>
<sequence length="221" mass="24997">MSIRPKNIEEIERIVPLFPLSGTLLLPHTQRPLMVFEARYVSLIDYILTTNRMLGLVQPVGEGEESPPGRQVPLQQVGCMGYLCGFEEISEDRYMIVLEGVARFELVEEIHGDASFRRARISLERFGDDFNLTKGEGDVDREQFLAVLKAYAEFADFELNWPEIDNIKTPELVNMCSMLSPLDPTQKQALLEAGTLYERAQILMALAELEMERAATGSILQ</sequence>
<dbReference type="PANTHER" id="PTHR46732:SF8">
    <property type="entry name" value="ATP-DEPENDENT PROTEASE LA (LON) DOMAIN PROTEIN"/>
    <property type="match status" value="1"/>
</dbReference>
<gene>
    <name evidence="2" type="ORF">MNBD_ALPHA12-952</name>
</gene>
<evidence type="ECO:0000259" key="1">
    <source>
        <dbReference type="PROSITE" id="PS51787"/>
    </source>
</evidence>
<dbReference type="PANTHER" id="PTHR46732">
    <property type="entry name" value="ATP-DEPENDENT PROTEASE LA (LON) DOMAIN PROTEIN"/>
    <property type="match status" value="1"/>
</dbReference>
<dbReference type="EMBL" id="UOEO01000197">
    <property type="protein sequence ID" value="VAW22113.1"/>
    <property type="molecule type" value="Genomic_DNA"/>
</dbReference>
<dbReference type="InterPro" id="IPR003111">
    <property type="entry name" value="Lon_prtase_N"/>
</dbReference>
<feature type="domain" description="Lon N-terminal" evidence="1">
    <location>
        <begin position="15"/>
        <end position="211"/>
    </location>
</feature>
<dbReference type="SUPFAM" id="SSF88697">
    <property type="entry name" value="PUA domain-like"/>
    <property type="match status" value="1"/>
</dbReference>
<evidence type="ECO:0000313" key="2">
    <source>
        <dbReference type="EMBL" id="VAW22113.1"/>
    </source>
</evidence>
<accession>A0A3B0U191</accession>
<dbReference type="Gene3D" id="2.30.130.40">
    <property type="entry name" value="LON domain-like"/>
    <property type="match status" value="1"/>
</dbReference>
<dbReference type="Pfam" id="PF02190">
    <property type="entry name" value="LON_substr_bdg"/>
    <property type="match status" value="1"/>
</dbReference>
<dbReference type="AlphaFoldDB" id="A0A3B0U191"/>
<dbReference type="InterPro" id="IPR046336">
    <property type="entry name" value="Lon_prtase_N_sf"/>
</dbReference>
<name>A0A3B0U191_9ZZZZ</name>
<organism evidence="2">
    <name type="scientific">hydrothermal vent metagenome</name>
    <dbReference type="NCBI Taxonomy" id="652676"/>
    <lineage>
        <taxon>unclassified sequences</taxon>
        <taxon>metagenomes</taxon>
        <taxon>ecological metagenomes</taxon>
    </lineage>
</organism>
<dbReference type="SMART" id="SM00464">
    <property type="entry name" value="LON"/>
    <property type="match status" value="1"/>
</dbReference>
<proteinExistence type="predicted"/>
<dbReference type="PROSITE" id="PS51787">
    <property type="entry name" value="LON_N"/>
    <property type="match status" value="1"/>
</dbReference>